<dbReference type="PANTHER" id="PTHR38043:SF1">
    <property type="entry name" value="PROTEIN HEMX"/>
    <property type="match status" value="1"/>
</dbReference>
<reference evidence="5" key="2">
    <citation type="journal article" date="2021" name="Microb. Genom.">
        <title>A genomic epidemiological study shows that prevalence of antimicrobial resistance in Enterobacterales is associated with the livestock host, as well as antimicrobial usage.</title>
        <authorList>
            <person name="AbuOun M."/>
            <person name="Jones H."/>
            <person name="Stubberfield E."/>
            <person name="Gilson D."/>
            <person name="Shaw L.P."/>
            <person name="Hubbard A.T.M."/>
            <person name="Chau K.K."/>
            <person name="Sebra R."/>
            <person name="Peto T.E.A."/>
            <person name="Crook D.W."/>
            <person name="Read D.S."/>
            <person name="Gweon H.S."/>
            <person name="Walker A.S."/>
            <person name="Stoesser N."/>
            <person name="Smith R.P."/>
            <person name="Anjum M.F."/>
            <person name="On Behalf Of The Rehab Consortium."/>
        </authorList>
    </citation>
    <scope>NUCLEOTIDE SEQUENCE</scope>
    <source>
        <strain evidence="5">RHBSTW-00555</strain>
    </source>
</reference>
<keyword evidence="7" id="KW-1185">Reference proteome</keyword>
<dbReference type="Pfam" id="PF04375">
    <property type="entry name" value="HemX"/>
    <property type="match status" value="1"/>
</dbReference>
<evidence type="ECO:0000313" key="7">
    <source>
        <dbReference type="Proteomes" id="UP001458070"/>
    </source>
</evidence>
<reference evidence="4 7" key="3">
    <citation type="submission" date="2024-04" db="EMBL/GenBank/DDBJ databases">
        <title>Draft genome assemblies of urinary isolates.</title>
        <authorList>
            <person name="Appleberry H."/>
            <person name="Kula A."/>
            <person name="Wolfe A.J."/>
            <person name="Putonti C."/>
        </authorList>
    </citation>
    <scope>NUCLEOTIDE SEQUENCE [LARGE SCALE GENOMIC DNA]</scope>
    <source>
        <strain evidence="4 7">UMB12529</strain>
    </source>
</reference>
<dbReference type="EMBL" id="JBCGEM010000023">
    <property type="protein sequence ID" value="MEM0626729.1"/>
    <property type="molecule type" value="Genomic_DNA"/>
</dbReference>
<dbReference type="InterPro" id="IPR007470">
    <property type="entry name" value="HemX"/>
</dbReference>
<dbReference type="GO" id="GO:0032259">
    <property type="term" value="P:methylation"/>
    <property type="evidence" value="ECO:0007669"/>
    <property type="project" value="UniProtKB-KW"/>
</dbReference>
<dbReference type="AlphaFoldDB" id="A0ABD7AQ53"/>
<feature type="region of interest" description="Disordered" evidence="2">
    <location>
        <begin position="1"/>
        <end position="34"/>
    </location>
</feature>
<name>A0ABD7AQ53_9ENTR</name>
<feature type="coiled-coil region" evidence="1">
    <location>
        <begin position="78"/>
        <end position="123"/>
    </location>
</feature>
<feature type="region of interest" description="Disordered" evidence="2">
    <location>
        <begin position="368"/>
        <end position="389"/>
    </location>
</feature>
<feature type="compositionally biased region" description="Pro residues" evidence="2">
    <location>
        <begin position="377"/>
        <end position="389"/>
    </location>
</feature>
<reference evidence="6" key="1">
    <citation type="submission" date="2020-06" db="EMBL/GenBank/DDBJ databases">
        <title>REHAB project genomes.</title>
        <authorList>
            <person name="Shaw L.P."/>
        </authorList>
    </citation>
    <scope>NUCLEOTIDE SEQUENCE [LARGE SCALE GENOMIC DNA]</scope>
    <source>
        <strain evidence="6">RHBSTW-00555</strain>
    </source>
</reference>
<evidence type="ECO:0000256" key="1">
    <source>
        <dbReference type="SAM" id="Coils"/>
    </source>
</evidence>
<evidence type="ECO:0000256" key="3">
    <source>
        <dbReference type="SAM" id="Phobius"/>
    </source>
</evidence>
<dbReference type="PANTHER" id="PTHR38043">
    <property type="entry name" value="PROTEIN HEMX"/>
    <property type="match status" value="1"/>
</dbReference>
<dbReference type="RefSeq" id="WP_024360626.1">
    <property type="nucleotide sequence ID" value="NZ_CABGKG010000017.1"/>
</dbReference>
<evidence type="ECO:0000313" key="6">
    <source>
        <dbReference type="Proteomes" id="UP000510937"/>
    </source>
</evidence>
<sequence length="389" mass="42532">MTEQQNQSAVVEETREAVDTTPQPENNVEKKNGGSKTSLALSAIAIAIALAAGIGLYGLTKTQATRQSEASAGLSSQIAALQKAQENQKSELEGIIKQQADQLTQAQRQQDALAKKLEEVQEKVAVISGSDAKTWLLAQADFLVKLAGRKLWSDQDVTTAAALLKSADASLADMNDPSLISARRAITDDIASLSAVSQVDYDGIILKVNQLANQIDNLRLADNNDDDTPMDSDSDELSSSISEWRVNLQKSWQNFMDSFITVRRRDETAVPLLAPNQDVYLRENIRSRLLVAAQAVPRHQEETYKQALDNVSTWVRAYYDTEDATTKAFLEDVDKLSQQSITMNVPESLQSQALLEKLMQTRVRNLMAQPAETQPSAPAPAPVPAPQGE</sequence>
<evidence type="ECO:0000313" key="4">
    <source>
        <dbReference type="EMBL" id="MEM0626729.1"/>
    </source>
</evidence>
<dbReference type="EC" id="2.1.1.107" evidence="5"/>
<dbReference type="Proteomes" id="UP001458070">
    <property type="component" value="Unassembled WGS sequence"/>
</dbReference>
<dbReference type="EMBL" id="CP055315">
    <property type="protein sequence ID" value="QLO54902.1"/>
    <property type="molecule type" value="Genomic_DNA"/>
</dbReference>
<keyword evidence="3" id="KW-1133">Transmembrane helix</keyword>
<dbReference type="NCBIfam" id="NF008173">
    <property type="entry name" value="PRK10920.1"/>
    <property type="match status" value="1"/>
</dbReference>
<dbReference type="GO" id="GO:0004851">
    <property type="term" value="F:uroporphyrin-III C-methyltransferase activity"/>
    <property type="evidence" value="ECO:0007669"/>
    <property type="project" value="UniProtKB-EC"/>
</dbReference>
<protein>
    <submittedName>
        <fullName evidence="5">Uroporphyrinogen-III C-methyltransferase</fullName>
        <ecNumber evidence="5">2.1.1.107</ecNumber>
    </submittedName>
</protein>
<organism evidence="5 6">
    <name type="scientific">Klebsiella grimontii</name>
    <dbReference type="NCBI Taxonomy" id="2058152"/>
    <lineage>
        <taxon>Bacteria</taxon>
        <taxon>Pseudomonadati</taxon>
        <taxon>Pseudomonadota</taxon>
        <taxon>Gammaproteobacteria</taxon>
        <taxon>Enterobacterales</taxon>
        <taxon>Enterobacteriaceae</taxon>
        <taxon>Klebsiella/Raoultella group</taxon>
        <taxon>Klebsiella</taxon>
    </lineage>
</organism>
<keyword evidence="1" id="KW-0175">Coiled coil</keyword>
<keyword evidence="5" id="KW-0489">Methyltransferase</keyword>
<keyword evidence="3" id="KW-0812">Transmembrane</keyword>
<evidence type="ECO:0000256" key="2">
    <source>
        <dbReference type="SAM" id="MobiDB-lite"/>
    </source>
</evidence>
<evidence type="ECO:0000313" key="5">
    <source>
        <dbReference type="EMBL" id="QLO54902.1"/>
    </source>
</evidence>
<gene>
    <name evidence="5" type="primary">hemX</name>
    <name evidence="4" type="ORF">AAFL32_22885</name>
    <name evidence="5" type="ORF">HV234_26900</name>
</gene>
<feature type="transmembrane region" description="Helical" evidence="3">
    <location>
        <begin position="39"/>
        <end position="59"/>
    </location>
</feature>
<keyword evidence="3" id="KW-0472">Membrane</keyword>
<accession>A0ABD7AQ53</accession>
<dbReference type="Proteomes" id="UP000510937">
    <property type="component" value="Chromosome"/>
</dbReference>
<keyword evidence="5" id="KW-0808">Transferase</keyword>
<proteinExistence type="predicted"/>